<feature type="region of interest" description="Disordered" evidence="1">
    <location>
        <begin position="45"/>
        <end position="208"/>
    </location>
</feature>
<organism evidence="2">
    <name type="scientific">Cacopsylla melanoneura</name>
    <dbReference type="NCBI Taxonomy" id="428564"/>
    <lineage>
        <taxon>Eukaryota</taxon>
        <taxon>Metazoa</taxon>
        <taxon>Ecdysozoa</taxon>
        <taxon>Arthropoda</taxon>
        <taxon>Hexapoda</taxon>
        <taxon>Insecta</taxon>
        <taxon>Pterygota</taxon>
        <taxon>Neoptera</taxon>
        <taxon>Paraneoptera</taxon>
        <taxon>Hemiptera</taxon>
        <taxon>Sternorrhyncha</taxon>
        <taxon>Psylloidea</taxon>
        <taxon>Psyllidae</taxon>
        <taxon>Psyllinae</taxon>
        <taxon>Cacopsylla</taxon>
    </lineage>
</organism>
<reference evidence="2" key="1">
    <citation type="submission" date="2021-05" db="EMBL/GenBank/DDBJ databases">
        <authorList>
            <person name="Alioto T."/>
            <person name="Alioto T."/>
            <person name="Gomez Garrido J."/>
        </authorList>
    </citation>
    <scope>NUCLEOTIDE SEQUENCE</scope>
</reference>
<accession>A0A8D9ATF5</accession>
<feature type="compositionally biased region" description="Polar residues" evidence="1">
    <location>
        <begin position="1183"/>
        <end position="1199"/>
    </location>
</feature>
<feature type="region of interest" description="Disordered" evidence="1">
    <location>
        <begin position="1158"/>
        <end position="1199"/>
    </location>
</feature>
<feature type="region of interest" description="Disordered" evidence="1">
    <location>
        <begin position="426"/>
        <end position="455"/>
    </location>
</feature>
<feature type="compositionally biased region" description="Polar residues" evidence="1">
    <location>
        <begin position="1355"/>
        <end position="1389"/>
    </location>
</feature>
<feature type="compositionally biased region" description="Polar residues" evidence="1">
    <location>
        <begin position="1432"/>
        <end position="1442"/>
    </location>
</feature>
<feature type="region of interest" description="Disordered" evidence="1">
    <location>
        <begin position="276"/>
        <end position="298"/>
    </location>
</feature>
<feature type="region of interest" description="Disordered" evidence="1">
    <location>
        <begin position="667"/>
        <end position="687"/>
    </location>
</feature>
<feature type="compositionally biased region" description="Acidic residues" evidence="1">
    <location>
        <begin position="1562"/>
        <end position="1579"/>
    </location>
</feature>
<sequence length="1598" mass="176967">MFRQGRVETEEERIARIKRQNEEIKIREQKILEDKKFAAAQGADFKAKVSNWPSNPGSYSTPPRNQEAEHTPPSRRVRTPRQSNGGRDRPPPDPRSFLADEERDYEYEESVVPNQFNSNEKPGNDFGGRKNDRRRGGGGGGGMNRRIEGGGREERTEGSSNDLRNRLRLQQKKEWDQEKIEQPVDVVSPAPLHSEPPRRRGARGASTALGRGGNIIRRVIVNDNITQQQEPSTPKMSEVDEILERITEVHLDPSNSSNCDDTLMRPYPPALMDVTVPPPTQTQYATYPKETQPSSQHVEPNAYSAVNDYVGNQTTANQHPGSGGSYPDQNYTENDTRYGTQHAQEQNNEPSSFPYQQSSVNPGSYANQGSYNDIPNETQYASQHVQNHATPSNVYTAQLPQNQGFRANQFVNQTVQGQGTNAMAYSNQGVHSKPPGNQPLTSQAKNSVSHPNQQPAGLVGVGSDSMTLSRVGVGSDSITFTNQTHVIHSGTFTNQGLQNQPTMSTAFTNPPIQNHVNTVTYTNQFPANQGGVDYVNQPPQTQVQKLAANHPSQNHVHPYANQFQPAQVADPTAFANPPSVTQVTTAGAYMNHSPQNQVTYSNQFVPNQGTRDSGAFANQPAVTQLTQSVAHANNQGLQNQVVNAAAYANLASQIHANQVTYINQPAQNQAPHSKPNANHHQLQNQVTSSEAYANQYSLNQQLAEQEYKNKLAQSQGGVSQFVTESNYTGPQENMPRQNVFRNEPVIQEHTANQPVYQQPLVRRAITSIPMEPQTLYSEHATHPADSTDIPTIPVLPDFSVPPPSLIMPPKTISSQISTPFSHPITKAEVDQFTISQEAVAPLQQYSSSPSEGYVTVAVVNTLPQGAQYITAPSQSVPYVTPHTQATPTTACQPQSAAYMSSQRQSGHSEPPQNQSEMYGTFQAQSAAFATTRNQSAPYESCQNQPDVYRTHPVQSASYVTPQNQAASYASSKSDSAYETSQSATYISTHNESAYATSQSPLTSYETSQNQQDMYGTNSAPYATTQPSSYASTESQSATYVDNTGVGYQENPNLAYEDSSSMNQYESQQQDAMYMMSMEPQYESAKTGMEHQYESGNAAGVMSNQQYERKNEFPQEHHRSQNSMYYVSEVPQSQPGPTTLSSAPPTIGNLSLQNRLQRIKQEKSSAAIPEPTPSPQEQLRPKTSDTFTSSQPVKKSGGKTKNFSFLKQAIRQNQENLKEYLSENQDVSSVETVRTLAELNTGHRVPQTEVSAGHRGQQAEVTAGHRGHQAEVTAGHRRPHDRHEVKQGFNPAQHQDRHGDSSSSLRNRNFKRRSPNNLDSTNKSNKFVTNFDAYDKLDFDSVGGRPVAHPARSRHTQNTSQFPSNASHHQGNASKSFTTIESLRGNSGRQVESYLQEKLAKAKQSQDRSGNREKQGPSVTDKSRVPDVHETDSNWASERQTSDATSASVSSPPKPTSPPKKLDWIAECENSEELREREARANGSSWTSVQHANEEKERESNSSNTLEKDGETQDLTNRDEQTTVKHGEELIKDGHEESAKKDTQQQKSHSEEGKTVECKDTEEKEEGDDEDEEWEDVSDEEDKKKTKNKKYGGRYYGRY</sequence>
<feature type="compositionally biased region" description="Low complexity" evidence="1">
    <location>
        <begin position="880"/>
        <end position="897"/>
    </location>
</feature>
<protein>
    <submittedName>
        <fullName evidence="2">Uncharacterized protein</fullName>
    </submittedName>
</protein>
<dbReference type="EMBL" id="HBUF01583049">
    <property type="protein sequence ID" value="CAG6770852.1"/>
    <property type="molecule type" value="Transcribed_RNA"/>
</dbReference>
<evidence type="ECO:0000313" key="2">
    <source>
        <dbReference type="EMBL" id="CAG6770852.1"/>
    </source>
</evidence>
<feature type="compositionally biased region" description="Basic and acidic residues" evidence="1">
    <location>
        <begin position="1491"/>
        <end position="1561"/>
    </location>
</feature>
<feature type="compositionally biased region" description="Basic and acidic residues" evidence="1">
    <location>
        <begin position="145"/>
        <end position="157"/>
    </location>
</feature>
<feature type="region of interest" description="Disordered" evidence="1">
    <location>
        <begin position="1128"/>
        <end position="1147"/>
    </location>
</feature>
<name>A0A8D9ATF5_9HEMI</name>
<feature type="compositionally biased region" description="Polar residues" evidence="1">
    <location>
        <begin position="438"/>
        <end position="455"/>
    </location>
</feature>
<feature type="compositionally biased region" description="Polar residues" evidence="1">
    <location>
        <begin position="1314"/>
        <end position="1324"/>
    </location>
</feature>
<evidence type="ECO:0000256" key="1">
    <source>
        <dbReference type="SAM" id="MobiDB-lite"/>
    </source>
</evidence>
<feature type="region of interest" description="Disordered" evidence="1">
    <location>
        <begin position="1337"/>
        <end position="1598"/>
    </location>
</feature>
<feature type="compositionally biased region" description="Polar residues" evidence="1">
    <location>
        <begin position="898"/>
        <end position="915"/>
    </location>
</feature>
<feature type="compositionally biased region" description="Acidic residues" evidence="1">
    <location>
        <begin position="99"/>
        <end position="109"/>
    </location>
</feature>
<feature type="compositionally biased region" description="Polar residues" evidence="1">
    <location>
        <begin position="1481"/>
        <end position="1490"/>
    </location>
</feature>
<feature type="compositionally biased region" description="Polar residues" evidence="1">
    <location>
        <begin position="289"/>
        <end position="298"/>
    </location>
</feature>
<proteinExistence type="predicted"/>
<feature type="compositionally biased region" description="Basic and acidic residues" evidence="1">
    <location>
        <begin position="171"/>
        <end position="182"/>
    </location>
</feature>
<feature type="compositionally biased region" description="Basic and acidic residues" evidence="1">
    <location>
        <begin position="1397"/>
        <end position="1431"/>
    </location>
</feature>
<feature type="region of interest" description="Disordered" evidence="1">
    <location>
        <begin position="996"/>
        <end position="1035"/>
    </location>
</feature>
<feature type="region of interest" description="Disordered" evidence="1">
    <location>
        <begin position="879"/>
        <end position="915"/>
    </location>
</feature>
<feature type="compositionally biased region" description="Polar residues" evidence="1">
    <location>
        <begin position="327"/>
        <end position="375"/>
    </location>
</feature>
<feature type="region of interest" description="Disordered" evidence="1">
    <location>
        <begin position="1245"/>
        <end position="1324"/>
    </location>
</feature>
<feature type="compositionally biased region" description="Polar residues" evidence="1">
    <location>
        <begin position="51"/>
        <end position="64"/>
    </location>
</feature>
<feature type="compositionally biased region" description="Polar residues" evidence="1">
    <location>
        <begin position="112"/>
        <end position="121"/>
    </location>
</feature>
<feature type="region of interest" description="Disordered" evidence="1">
    <location>
        <begin position="312"/>
        <end position="375"/>
    </location>
</feature>